<reference evidence="2 3" key="1">
    <citation type="journal article" date="2018" name="Nat. Ecol. Evol.">
        <title>Pezizomycetes genomes reveal the molecular basis of ectomycorrhizal truffle lifestyle.</title>
        <authorList>
            <person name="Murat C."/>
            <person name="Payen T."/>
            <person name="Noel B."/>
            <person name="Kuo A."/>
            <person name="Morin E."/>
            <person name="Chen J."/>
            <person name="Kohler A."/>
            <person name="Krizsan K."/>
            <person name="Balestrini R."/>
            <person name="Da Silva C."/>
            <person name="Montanini B."/>
            <person name="Hainaut M."/>
            <person name="Levati E."/>
            <person name="Barry K.W."/>
            <person name="Belfiori B."/>
            <person name="Cichocki N."/>
            <person name="Clum A."/>
            <person name="Dockter R.B."/>
            <person name="Fauchery L."/>
            <person name="Guy J."/>
            <person name="Iotti M."/>
            <person name="Le Tacon F."/>
            <person name="Lindquist E.A."/>
            <person name="Lipzen A."/>
            <person name="Malagnac F."/>
            <person name="Mello A."/>
            <person name="Molinier V."/>
            <person name="Miyauchi S."/>
            <person name="Poulain J."/>
            <person name="Riccioni C."/>
            <person name="Rubini A."/>
            <person name="Sitrit Y."/>
            <person name="Splivallo R."/>
            <person name="Traeger S."/>
            <person name="Wang M."/>
            <person name="Zifcakova L."/>
            <person name="Wipf D."/>
            <person name="Zambonelli A."/>
            <person name="Paolocci F."/>
            <person name="Nowrousian M."/>
            <person name="Ottonello S."/>
            <person name="Baldrian P."/>
            <person name="Spatafora J.W."/>
            <person name="Henrissat B."/>
            <person name="Nagy L.G."/>
            <person name="Aury J.M."/>
            <person name="Wincker P."/>
            <person name="Grigoriev I.V."/>
            <person name="Bonfante P."/>
            <person name="Martin F.M."/>
        </authorList>
    </citation>
    <scope>NUCLEOTIDE SEQUENCE [LARGE SCALE GENOMIC DNA]</scope>
    <source>
        <strain evidence="2 3">120613-1</strain>
    </source>
</reference>
<protein>
    <submittedName>
        <fullName evidence="2">Uncharacterized protein</fullName>
    </submittedName>
</protein>
<evidence type="ECO:0000256" key="1">
    <source>
        <dbReference type="SAM" id="MobiDB-lite"/>
    </source>
</evidence>
<dbReference type="EMBL" id="ML120446">
    <property type="protein sequence ID" value="RPA93786.1"/>
    <property type="molecule type" value="Genomic_DNA"/>
</dbReference>
<dbReference type="Proteomes" id="UP000276215">
    <property type="component" value="Unassembled WGS sequence"/>
</dbReference>
<feature type="region of interest" description="Disordered" evidence="1">
    <location>
        <begin position="51"/>
        <end position="77"/>
    </location>
</feature>
<evidence type="ECO:0000313" key="2">
    <source>
        <dbReference type="EMBL" id="RPA93786.1"/>
    </source>
</evidence>
<organism evidence="2 3">
    <name type="scientific">Choiromyces venosus 120613-1</name>
    <dbReference type="NCBI Taxonomy" id="1336337"/>
    <lineage>
        <taxon>Eukaryota</taxon>
        <taxon>Fungi</taxon>
        <taxon>Dikarya</taxon>
        <taxon>Ascomycota</taxon>
        <taxon>Pezizomycotina</taxon>
        <taxon>Pezizomycetes</taxon>
        <taxon>Pezizales</taxon>
        <taxon>Tuberaceae</taxon>
        <taxon>Choiromyces</taxon>
    </lineage>
</organism>
<proteinExistence type="predicted"/>
<accession>A0A3N4J6I9</accession>
<feature type="region of interest" description="Disordered" evidence="1">
    <location>
        <begin position="14"/>
        <end position="35"/>
    </location>
</feature>
<evidence type="ECO:0000313" key="3">
    <source>
        <dbReference type="Proteomes" id="UP000276215"/>
    </source>
</evidence>
<gene>
    <name evidence="2" type="ORF">L873DRAFT_1498809</name>
</gene>
<name>A0A3N4J6I9_9PEZI</name>
<keyword evidence="3" id="KW-1185">Reference proteome</keyword>
<dbReference type="AlphaFoldDB" id="A0A3N4J6I9"/>
<sequence length="170" mass="18745">MGALQSPCVHMTSAEPAHLSDRQARWTQGPGPAGNNIASFIPTRFQTGRGMGSLGESSANWPSKRNHRQSPRPSGQMLIGGFCMRKRAVISTAATVHLSKPLESFLFGFSYPGEGGVQMAWEAVYSTKHYYPPIFPPTQLIRIPHLRQILTNSILVLLPPAISPGRRRRR</sequence>